<dbReference type="EMBL" id="WJXW01000004">
    <property type="protein sequence ID" value="KAF9736544.1"/>
    <property type="molecule type" value="Genomic_DNA"/>
</dbReference>
<dbReference type="InterPro" id="IPR036778">
    <property type="entry name" value="OHCU_decarboxylase_sf"/>
</dbReference>
<evidence type="ECO:0000256" key="1">
    <source>
        <dbReference type="ARBA" id="ARBA00022631"/>
    </source>
</evidence>
<dbReference type="PANTHER" id="PTHR37987:SF1">
    <property type="entry name" value="OXO-4-HYDROXY-4-CARBOXY-5-UREIDOIMIDAZOLINE DECARBOXYLASE DOMAIN-CONTAINING PROTEIN"/>
    <property type="match status" value="1"/>
</dbReference>
<feature type="coiled-coil region" evidence="2">
    <location>
        <begin position="89"/>
        <end position="122"/>
    </location>
</feature>
<comment type="caution">
    <text evidence="4">The sequence shown here is derived from an EMBL/GenBank/DDBJ whole genome shotgun (WGS) entry which is preliminary data.</text>
</comment>
<sequence>MTSLPPVATLSHLPEDELAQVLDLLFEPSPPLHSLSLPVLKSTVFPTYDVLIVAVNAQLSALAKSDRPEDIERLSNILCSHPRLGEKKVESEQSRAEQAQLQKGAEEEQEQLAALNEEYETKFPGLRYVYCSPLFNTMSMSIVFVNGRARPAIMMNMRTRIVRGDIKEERQEAIQAMCDIAADRASKLEK</sequence>
<dbReference type="Gene3D" id="1.10.3330.10">
    <property type="entry name" value="Oxo-4-hydroxy-4-carboxy-5-ureidoimidazoline decarboxylase"/>
    <property type="match status" value="1"/>
</dbReference>
<organism evidence="4 5">
    <name type="scientific">Paraphaeosphaeria minitans</name>
    <dbReference type="NCBI Taxonomy" id="565426"/>
    <lineage>
        <taxon>Eukaryota</taxon>
        <taxon>Fungi</taxon>
        <taxon>Dikarya</taxon>
        <taxon>Ascomycota</taxon>
        <taxon>Pezizomycotina</taxon>
        <taxon>Dothideomycetes</taxon>
        <taxon>Pleosporomycetidae</taxon>
        <taxon>Pleosporales</taxon>
        <taxon>Massarineae</taxon>
        <taxon>Didymosphaeriaceae</taxon>
        <taxon>Paraphaeosphaeria</taxon>
    </lineage>
</organism>
<dbReference type="InterPro" id="IPR018020">
    <property type="entry name" value="OHCU_decarboxylase"/>
</dbReference>
<reference evidence="4" key="1">
    <citation type="journal article" date="2020" name="Mol. Plant Microbe Interact.">
        <title>Genome Sequence of the Biocontrol Agent Coniothyrium minitans strain Conio (IMI 134523).</title>
        <authorList>
            <person name="Patel D."/>
            <person name="Shittu T.A."/>
            <person name="Baroncelli R."/>
            <person name="Muthumeenakshi S."/>
            <person name="Osborne T.H."/>
            <person name="Janganan T.K."/>
            <person name="Sreenivasaprasad S."/>
        </authorList>
    </citation>
    <scope>NUCLEOTIDE SEQUENCE</scope>
    <source>
        <strain evidence="4">Conio</strain>
    </source>
</reference>
<keyword evidence="5" id="KW-1185">Reference proteome</keyword>
<evidence type="ECO:0000256" key="2">
    <source>
        <dbReference type="SAM" id="Coils"/>
    </source>
</evidence>
<gene>
    <name evidence="4" type="ORF">PMIN01_04323</name>
</gene>
<feature type="domain" description="Oxo-4-hydroxy-4-carboxy-5-ureidoimidazoline decarboxylase" evidence="3">
    <location>
        <begin position="12"/>
        <end position="185"/>
    </location>
</feature>
<evidence type="ECO:0000313" key="4">
    <source>
        <dbReference type="EMBL" id="KAF9736544.1"/>
    </source>
</evidence>
<dbReference type="Pfam" id="PF09349">
    <property type="entry name" value="OHCU_decarbox"/>
    <property type="match status" value="1"/>
</dbReference>
<dbReference type="Proteomes" id="UP000756921">
    <property type="component" value="Unassembled WGS sequence"/>
</dbReference>
<dbReference type="OrthoDB" id="5398391at2759"/>
<dbReference type="GO" id="GO:0006144">
    <property type="term" value="P:purine nucleobase metabolic process"/>
    <property type="evidence" value="ECO:0007669"/>
    <property type="project" value="UniProtKB-KW"/>
</dbReference>
<evidence type="ECO:0000313" key="5">
    <source>
        <dbReference type="Proteomes" id="UP000756921"/>
    </source>
</evidence>
<dbReference type="SUPFAM" id="SSF158694">
    <property type="entry name" value="UraD-Like"/>
    <property type="match status" value="1"/>
</dbReference>
<proteinExistence type="predicted"/>
<keyword evidence="1" id="KW-0659">Purine metabolism</keyword>
<protein>
    <submittedName>
        <fullName evidence="4">OHCU decarboxylase</fullName>
    </submittedName>
</protein>
<accession>A0A9P6GJH3</accession>
<evidence type="ECO:0000259" key="3">
    <source>
        <dbReference type="Pfam" id="PF09349"/>
    </source>
</evidence>
<name>A0A9P6GJH3_9PLEO</name>
<dbReference type="PANTHER" id="PTHR37987">
    <property type="entry name" value="CHROMOSOME 9, WHOLE GENOME SHOTGUN SEQUENCE"/>
    <property type="match status" value="1"/>
</dbReference>
<dbReference type="AlphaFoldDB" id="A0A9P6GJH3"/>
<keyword evidence="2" id="KW-0175">Coiled coil</keyword>